<dbReference type="RefSeq" id="WP_215616944.1">
    <property type="nucleotide sequence ID" value="NZ_JADOER010000003.1"/>
</dbReference>
<proteinExistence type="predicted"/>
<dbReference type="Proteomes" id="UP001196661">
    <property type="component" value="Unassembled WGS sequence"/>
</dbReference>
<comment type="caution">
    <text evidence="2">The sequence shown here is derived from an EMBL/GenBank/DDBJ whole genome shotgun (WGS) entry which is preliminary data.</text>
</comment>
<evidence type="ECO:0000313" key="2">
    <source>
        <dbReference type="EMBL" id="MBT9311035.1"/>
    </source>
</evidence>
<name>A0ABS5Y208_9CYAN</name>
<dbReference type="PANTHER" id="PTHR34060">
    <property type="entry name" value="POLYKETIDE CYCLASE / DEHYDRASE AND LIPID TRANSPORT PROTEIN"/>
    <property type="match status" value="1"/>
</dbReference>
<organism evidence="2 3">
    <name type="scientific">Leptothoe kymatousa TAU-MAC 1615</name>
    <dbReference type="NCBI Taxonomy" id="2364775"/>
    <lineage>
        <taxon>Bacteria</taxon>
        <taxon>Bacillati</taxon>
        <taxon>Cyanobacteriota</taxon>
        <taxon>Cyanophyceae</taxon>
        <taxon>Nodosilineales</taxon>
        <taxon>Cymatolegaceae</taxon>
        <taxon>Leptothoe</taxon>
        <taxon>Leptothoe kymatousa</taxon>
    </lineage>
</organism>
<dbReference type="Gene3D" id="3.30.530.20">
    <property type="match status" value="1"/>
</dbReference>
<dbReference type="SUPFAM" id="SSF55961">
    <property type="entry name" value="Bet v1-like"/>
    <property type="match status" value="1"/>
</dbReference>
<keyword evidence="3" id="KW-1185">Reference proteome</keyword>
<evidence type="ECO:0000259" key="1">
    <source>
        <dbReference type="Pfam" id="PF03364"/>
    </source>
</evidence>
<dbReference type="Pfam" id="PF03364">
    <property type="entry name" value="Polyketide_cyc"/>
    <property type="match status" value="1"/>
</dbReference>
<accession>A0ABS5Y208</accession>
<evidence type="ECO:0000313" key="3">
    <source>
        <dbReference type="Proteomes" id="UP001196661"/>
    </source>
</evidence>
<feature type="domain" description="Coenzyme Q-binding protein COQ10 START" evidence="1">
    <location>
        <begin position="50"/>
        <end position="178"/>
    </location>
</feature>
<protein>
    <submittedName>
        <fullName evidence="2">Cyclase</fullName>
    </submittedName>
</protein>
<dbReference type="InterPro" id="IPR005031">
    <property type="entry name" value="COQ10_START"/>
</dbReference>
<dbReference type="InterPro" id="IPR023393">
    <property type="entry name" value="START-like_dom_sf"/>
</dbReference>
<dbReference type="EMBL" id="JADOER010000003">
    <property type="protein sequence ID" value="MBT9311035.1"/>
    <property type="molecule type" value="Genomic_DNA"/>
</dbReference>
<sequence>MNQDALSRSDNLALDRDSVVQLNGSLSQQVSIKTDKISRRQRQIVATVEIPRSLEQVWKVLTDYERLADFVPNLTLSRRLERPDGGIRLEQIGAQCFLNVKFCARVILDMTETFPRELGFAMVEGDFKQFMGKWSLQPAVLDDQPVTILSYQLLVQPPLAMPVQLIERHICHNLTQNLLAICDRTTEQFAYQ</sequence>
<gene>
    <name evidence="2" type="ORF">IXB28_02345</name>
</gene>
<dbReference type="CDD" id="cd08866">
    <property type="entry name" value="SRPBCC_11"/>
    <property type="match status" value="1"/>
</dbReference>
<reference evidence="2 3" key="1">
    <citation type="journal article" date="2021" name="Mar. Drugs">
        <title>Genome Reduction and Secondary Metabolism of the Marine Sponge-Associated Cyanobacterium Leptothoe.</title>
        <authorList>
            <person name="Konstantinou D."/>
            <person name="Popin R.V."/>
            <person name="Fewer D.P."/>
            <person name="Sivonen K."/>
            <person name="Gkelis S."/>
        </authorList>
    </citation>
    <scope>NUCLEOTIDE SEQUENCE [LARGE SCALE GENOMIC DNA]</scope>
    <source>
        <strain evidence="2 3">TAU-MAC 1615</strain>
    </source>
</reference>
<dbReference type="PANTHER" id="PTHR34060:SF1">
    <property type="entry name" value="POLYKETIDE CYCLASE _ DEHYDRASE AND LIPID TRANSPORT PROTEIN"/>
    <property type="match status" value="1"/>
</dbReference>